<accession>A0A437QR24</accession>
<protein>
    <submittedName>
        <fullName evidence="1">Uncharacterized protein</fullName>
    </submittedName>
</protein>
<name>A0A437QR24_9PROT</name>
<evidence type="ECO:0000313" key="2">
    <source>
        <dbReference type="Proteomes" id="UP000287447"/>
    </source>
</evidence>
<evidence type="ECO:0000313" key="1">
    <source>
        <dbReference type="EMBL" id="RVU36927.1"/>
    </source>
</evidence>
<sequence>MTVGFAGAAVLVGATQADPDGGRFRFDIGPQNLEGTVIGGAYPALWVTKGTEAIPAGKVILLNGNGKTGVQDRVQPLAGKAVAVRGILMERGSLRMLQLGNGKQGLAAIEGDAAAIPQAEPLGRWRLSGEICDGRCAAGAMRPGTGLAHKACANLCIAGGQPPVFVSAAPVEGESFFLMTGPAGEALSPEILRHTAEPVTLDGALTRIGNLTVLAVDATGLRRR</sequence>
<reference evidence="2" key="1">
    <citation type="submission" date="2019-01" db="EMBL/GenBank/DDBJ databases">
        <title>Gri0909 isolated from a small marine red alga.</title>
        <authorList>
            <person name="Kim J."/>
            <person name="Jeong S.E."/>
            <person name="Jeon C.O."/>
        </authorList>
    </citation>
    <scope>NUCLEOTIDE SEQUENCE [LARGE SCALE GENOMIC DNA]</scope>
    <source>
        <strain evidence="2">Gri0909</strain>
    </source>
</reference>
<comment type="caution">
    <text evidence="1">The sequence shown here is derived from an EMBL/GenBank/DDBJ whole genome shotgun (WGS) entry which is preliminary data.</text>
</comment>
<keyword evidence="2" id="KW-1185">Reference proteome</keyword>
<proteinExistence type="predicted"/>
<dbReference type="EMBL" id="SADE01000002">
    <property type="protein sequence ID" value="RVU36927.1"/>
    <property type="molecule type" value="Genomic_DNA"/>
</dbReference>
<dbReference type="AlphaFoldDB" id="A0A437QR24"/>
<gene>
    <name evidence="1" type="ORF">EOI86_13745</name>
</gene>
<dbReference type="Proteomes" id="UP000287447">
    <property type="component" value="Unassembled WGS sequence"/>
</dbReference>
<dbReference type="OrthoDB" id="644473at2"/>
<organism evidence="1 2">
    <name type="scientific">Hwanghaeella grinnelliae</name>
    <dbReference type="NCBI Taxonomy" id="2500179"/>
    <lineage>
        <taxon>Bacteria</taxon>
        <taxon>Pseudomonadati</taxon>
        <taxon>Pseudomonadota</taxon>
        <taxon>Alphaproteobacteria</taxon>
        <taxon>Rhodospirillales</taxon>
        <taxon>Rhodospirillaceae</taxon>
        <taxon>Hwanghaeella</taxon>
    </lineage>
</organism>